<feature type="region of interest" description="Disordered" evidence="1">
    <location>
        <begin position="260"/>
        <end position="291"/>
    </location>
</feature>
<sequence>MTAERIAEDRRPRTTKIIYVYKLGDYRFSGVRIPVSRRYHRSTENFLDELNRQILKNFSKIPGLPYGVRFLATAHGRNKITSLDQLDHLGSYVVGDRYRAHKSLKWDWEKFVASNKLDPKFRGIFRYANTTRSDLPLPQRHIYVPVTPIAANRSISLLLNHGEGLHDKIRIAHGTTAIIRRDRQKKDVELSLNERSVSKVVDNVSHKSSRRITTRGNSMGKTTVSMNAAPHPLQRRKLKSFQRNEATSGKIRTTEEILREMDEQRISSSTDTSDKHIDESARSSPQSIKRVIPEIRIRSATTDDTRSFASPNTQRYEDAARTIQAFYRRFKNSASTRKIRFSDVVMDVLQRELHKQLKLSAQDDKNDECKQHQGENERPETGDSSDTFWSESAQTRLILYSKPSSAQSLRSSS</sequence>
<feature type="compositionally biased region" description="Polar residues" evidence="1">
    <location>
        <begin position="214"/>
        <end position="225"/>
    </location>
</feature>
<feature type="domain" description="Doublecortin" evidence="2">
    <location>
        <begin position="16"/>
        <end position="94"/>
    </location>
</feature>
<dbReference type="Gene3D" id="3.10.20.230">
    <property type="entry name" value="Doublecortin domain"/>
    <property type="match status" value="1"/>
</dbReference>
<evidence type="ECO:0000259" key="2">
    <source>
        <dbReference type="PROSITE" id="PS50309"/>
    </source>
</evidence>
<dbReference type="SUPFAM" id="SSF89837">
    <property type="entry name" value="Doublecortin (DC)"/>
    <property type="match status" value="1"/>
</dbReference>
<dbReference type="SMART" id="SM00537">
    <property type="entry name" value="DCX"/>
    <property type="match status" value="1"/>
</dbReference>
<organism evidence="3 4">
    <name type="scientific">Toxocara canis</name>
    <name type="common">Canine roundworm</name>
    <dbReference type="NCBI Taxonomy" id="6265"/>
    <lineage>
        <taxon>Eukaryota</taxon>
        <taxon>Metazoa</taxon>
        <taxon>Ecdysozoa</taxon>
        <taxon>Nematoda</taxon>
        <taxon>Chromadorea</taxon>
        <taxon>Rhabditida</taxon>
        <taxon>Spirurina</taxon>
        <taxon>Ascaridomorpha</taxon>
        <taxon>Ascaridoidea</taxon>
        <taxon>Toxocaridae</taxon>
        <taxon>Toxocara</taxon>
    </lineage>
</organism>
<evidence type="ECO:0000313" key="3">
    <source>
        <dbReference type="EMBL" id="KHN78494.1"/>
    </source>
</evidence>
<dbReference type="Proteomes" id="UP000031036">
    <property type="component" value="Unassembled WGS sequence"/>
</dbReference>
<dbReference type="STRING" id="6265.A0A0B2VAJ8"/>
<reference evidence="3 4" key="1">
    <citation type="submission" date="2014-11" db="EMBL/GenBank/DDBJ databases">
        <title>Genetic blueprint of the zoonotic pathogen Toxocara canis.</title>
        <authorList>
            <person name="Zhu X.-Q."/>
            <person name="Korhonen P.K."/>
            <person name="Cai H."/>
            <person name="Young N.D."/>
            <person name="Nejsum P."/>
            <person name="von Samson-Himmelstjerna G."/>
            <person name="Boag P.R."/>
            <person name="Tan P."/>
            <person name="Li Q."/>
            <person name="Min J."/>
            <person name="Yang Y."/>
            <person name="Wang X."/>
            <person name="Fang X."/>
            <person name="Hall R.S."/>
            <person name="Hofmann A."/>
            <person name="Sternberg P.W."/>
            <person name="Jex A.R."/>
            <person name="Gasser R.B."/>
        </authorList>
    </citation>
    <scope>NUCLEOTIDE SEQUENCE [LARGE SCALE GENOMIC DNA]</scope>
    <source>
        <strain evidence="3">PN_DK_2014</strain>
    </source>
</reference>
<dbReference type="Pfam" id="PF03607">
    <property type="entry name" value="DCX"/>
    <property type="match status" value="1"/>
</dbReference>
<evidence type="ECO:0000256" key="1">
    <source>
        <dbReference type="SAM" id="MobiDB-lite"/>
    </source>
</evidence>
<name>A0A0B2VAJ8_TOXCA</name>
<dbReference type="PROSITE" id="PS50309">
    <property type="entry name" value="DC"/>
    <property type="match status" value="1"/>
</dbReference>
<dbReference type="InterPro" id="IPR036572">
    <property type="entry name" value="Doublecortin_dom_sf"/>
</dbReference>
<dbReference type="EMBL" id="JPKZ01002088">
    <property type="protein sequence ID" value="KHN78494.1"/>
    <property type="molecule type" value="Genomic_DNA"/>
</dbReference>
<gene>
    <name evidence="3" type="primary">Rp1</name>
    <name evidence="3" type="ORF">Tcan_13402</name>
</gene>
<keyword evidence="4" id="KW-1185">Reference proteome</keyword>
<feature type="compositionally biased region" description="Basic and acidic residues" evidence="1">
    <location>
        <begin position="272"/>
        <end position="281"/>
    </location>
</feature>
<feature type="region of interest" description="Disordered" evidence="1">
    <location>
        <begin position="201"/>
        <end position="225"/>
    </location>
</feature>
<protein>
    <submittedName>
        <fullName evidence="3">Oxygen-regulated protein 1</fullName>
    </submittedName>
</protein>
<feature type="compositionally biased region" description="Basic and acidic residues" evidence="1">
    <location>
        <begin position="359"/>
        <end position="381"/>
    </location>
</feature>
<feature type="region of interest" description="Disordered" evidence="1">
    <location>
        <begin position="359"/>
        <end position="388"/>
    </location>
</feature>
<proteinExistence type="predicted"/>
<dbReference type="GO" id="GO:0035556">
    <property type="term" value="P:intracellular signal transduction"/>
    <property type="evidence" value="ECO:0007669"/>
    <property type="project" value="InterPro"/>
</dbReference>
<dbReference type="AlphaFoldDB" id="A0A0B2VAJ8"/>
<evidence type="ECO:0000313" key="4">
    <source>
        <dbReference type="Proteomes" id="UP000031036"/>
    </source>
</evidence>
<comment type="caution">
    <text evidence="3">The sequence shown here is derived from an EMBL/GenBank/DDBJ whole genome shotgun (WGS) entry which is preliminary data.</text>
</comment>
<dbReference type="InterPro" id="IPR003533">
    <property type="entry name" value="Doublecortin_dom"/>
</dbReference>
<dbReference type="OrthoDB" id="1738954at2759"/>
<accession>A0A0B2VAJ8</accession>